<evidence type="ECO:0000256" key="3">
    <source>
        <dbReference type="ARBA" id="ARBA00022692"/>
    </source>
</evidence>
<feature type="domain" description="Transmembrane protein TMEM132 second Ig-like" evidence="12">
    <location>
        <begin position="87"/>
        <end position="226"/>
    </location>
</feature>
<dbReference type="AlphaFoldDB" id="A0A9F7TQF0"/>
<evidence type="ECO:0000259" key="8">
    <source>
        <dbReference type="Pfam" id="PF15705"/>
    </source>
</evidence>
<dbReference type="InterPro" id="IPR026307">
    <property type="entry name" value="TMEM132"/>
</dbReference>
<dbReference type="InterPro" id="IPR031436">
    <property type="entry name" value="TMEM132_C"/>
</dbReference>
<keyword evidence="4 7" id="KW-1133">Transmembrane helix</keyword>
<dbReference type="InterPro" id="IPR055424">
    <property type="entry name" value="Ig_TMEM132_6th"/>
</dbReference>
<evidence type="ECO:0000259" key="13">
    <source>
        <dbReference type="Pfam" id="PF23486"/>
    </source>
</evidence>
<reference evidence="15" key="1">
    <citation type="journal article" date="2016" name="Nat. Commun.">
        <title>The channel catfish genome sequence provides insights into the evolution of scale formation in teleosts.</title>
        <authorList>
            <person name="Liu Z."/>
            <person name="Liu S."/>
            <person name="Yao J."/>
            <person name="Bao L."/>
            <person name="Zhang J."/>
            <person name="Li Y."/>
            <person name="Jiang C."/>
            <person name="Sun L."/>
            <person name="Wang R."/>
            <person name="Zhang Y."/>
            <person name="Zhou T."/>
            <person name="Zeng Q."/>
            <person name="Fu Q."/>
            <person name="Gao S."/>
            <person name="Li N."/>
            <person name="Koren S."/>
            <person name="Jiang Y."/>
            <person name="Zimin A."/>
            <person name="Xu P."/>
            <person name="Phillippy A.M."/>
            <person name="Geng X."/>
            <person name="Song L."/>
            <person name="Sun F."/>
            <person name="Li C."/>
            <person name="Wang X."/>
            <person name="Chen A."/>
            <person name="Jin Y."/>
            <person name="Yuan Z."/>
            <person name="Yang Y."/>
            <person name="Tan S."/>
            <person name="Peatman E."/>
            <person name="Lu J."/>
            <person name="Qin Z."/>
            <person name="Dunham R."/>
            <person name="Li Z."/>
            <person name="Sonstegard T."/>
            <person name="Feng J."/>
            <person name="Danzmann R.G."/>
            <person name="Schroeder S."/>
            <person name="Scheffler B."/>
            <person name="Duke M.V."/>
            <person name="Ballard L."/>
            <person name="Kucuktas H."/>
            <person name="Kaltenboeck L."/>
            <person name="Liu H."/>
            <person name="Armbruster J."/>
            <person name="Xie Y."/>
            <person name="Kirby M.L."/>
            <person name="Tian Y."/>
            <person name="Flanagan M.E."/>
            <person name="Mu W."/>
            <person name="Waldbieser G.C."/>
        </authorList>
    </citation>
    <scope>NUCLEOTIDE SEQUENCE [LARGE SCALE GENOMIC DNA]</scope>
    <source>
        <strain evidence="15">SDA103</strain>
    </source>
</reference>
<evidence type="ECO:0000256" key="7">
    <source>
        <dbReference type="SAM" id="Phobius"/>
    </source>
</evidence>
<dbReference type="GO" id="GO:0016020">
    <property type="term" value="C:membrane"/>
    <property type="evidence" value="ECO:0007669"/>
    <property type="project" value="UniProtKB-SubCell"/>
</dbReference>
<dbReference type="Pfam" id="PF23486">
    <property type="entry name" value="Ig_TMEM132_5th"/>
    <property type="match status" value="1"/>
</dbReference>
<feature type="transmembrane region" description="Helical" evidence="7">
    <location>
        <begin position="879"/>
        <end position="897"/>
    </location>
</feature>
<dbReference type="Proteomes" id="UP000221080">
    <property type="component" value="Chromosome 18"/>
</dbReference>
<gene>
    <name evidence="16" type="primary">si:dkey-1d7.3</name>
</gene>
<dbReference type="Pfam" id="PF23039">
    <property type="entry name" value="TMEM132_3rd"/>
    <property type="match status" value="1"/>
</dbReference>
<evidence type="ECO:0000313" key="16">
    <source>
        <dbReference type="RefSeq" id="XP_053543948.1"/>
    </source>
</evidence>
<dbReference type="InterPro" id="IPR031437">
    <property type="entry name" value="Ig_TMEM132_4th"/>
</dbReference>
<dbReference type="Pfam" id="PF15705">
    <property type="entry name" value="TMEM132_N"/>
    <property type="match status" value="1"/>
</dbReference>
<evidence type="ECO:0000259" key="14">
    <source>
        <dbReference type="Pfam" id="PF23487"/>
    </source>
</evidence>
<dbReference type="PANTHER" id="PTHR13388:SF26">
    <property type="entry name" value="SI:DKEY-1D7.3"/>
    <property type="match status" value="1"/>
</dbReference>
<feature type="domain" description="Transmembrane protein TMEM132 cohesin-like" evidence="11">
    <location>
        <begin position="249"/>
        <end position="389"/>
    </location>
</feature>
<evidence type="ECO:0000256" key="6">
    <source>
        <dbReference type="SAM" id="MobiDB-lite"/>
    </source>
</evidence>
<dbReference type="Pfam" id="PF16070">
    <property type="entry name" value="Ig_TMEM132_4th"/>
    <property type="match status" value="1"/>
</dbReference>
<dbReference type="GeneID" id="108278583"/>
<dbReference type="Pfam" id="PF23481">
    <property type="entry name" value="Ig_TMEM132_2nd"/>
    <property type="match status" value="1"/>
</dbReference>
<dbReference type="RefSeq" id="XP_053543948.1">
    <property type="nucleotide sequence ID" value="XM_053687973.1"/>
</dbReference>
<evidence type="ECO:0000256" key="1">
    <source>
        <dbReference type="ARBA" id="ARBA00004479"/>
    </source>
</evidence>
<reference evidence="16" key="2">
    <citation type="submission" date="2025-08" db="UniProtKB">
        <authorList>
            <consortium name="RefSeq"/>
        </authorList>
    </citation>
    <scope>IDENTIFICATION</scope>
    <source>
        <tissue evidence="16">Blood</tissue>
    </source>
</reference>
<feature type="domain" description="Transmembrane protein TMEM132 C-terminal" evidence="9">
    <location>
        <begin position="853"/>
        <end position="928"/>
    </location>
</feature>
<dbReference type="OrthoDB" id="10026202at2759"/>
<accession>A0A9F7TQF0</accession>
<organism evidence="15 16">
    <name type="scientific">Ictalurus punctatus</name>
    <name type="common">Channel catfish</name>
    <name type="synonym">Silurus punctatus</name>
    <dbReference type="NCBI Taxonomy" id="7998"/>
    <lineage>
        <taxon>Eukaryota</taxon>
        <taxon>Metazoa</taxon>
        <taxon>Chordata</taxon>
        <taxon>Craniata</taxon>
        <taxon>Vertebrata</taxon>
        <taxon>Euteleostomi</taxon>
        <taxon>Actinopterygii</taxon>
        <taxon>Neopterygii</taxon>
        <taxon>Teleostei</taxon>
        <taxon>Ostariophysi</taxon>
        <taxon>Siluriformes</taxon>
        <taxon>Ictaluridae</taxon>
        <taxon>Ictalurus</taxon>
    </lineage>
</organism>
<feature type="domain" description="Transmembrane protein TMEM132 sixth" evidence="14">
    <location>
        <begin position="628"/>
        <end position="740"/>
    </location>
</feature>
<dbReference type="InterPro" id="IPR055422">
    <property type="entry name" value="Ig_TMEM132_2nd"/>
</dbReference>
<proteinExistence type="inferred from homology"/>
<comment type="subcellular location">
    <subcellularLocation>
        <location evidence="1">Membrane</location>
        <topology evidence="1">Single-pass type I membrane protein</topology>
    </subcellularLocation>
</comment>
<dbReference type="InterPro" id="IPR055423">
    <property type="entry name" value="Ig_TMEM132_5th"/>
</dbReference>
<feature type="region of interest" description="Disordered" evidence="6">
    <location>
        <begin position="937"/>
        <end position="967"/>
    </location>
</feature>
<evidence type="ECO:0000256" key="5">
    <source>
        <dbReference type="ARBA" id="ARBA00023136"/>
    </source>
</evidence>
<sequence>MTERAKVEELSEDLRNSSPELTYQIINADHFFLKDTSQALMTNFTQQSQKQPFIITGLTGKPTIKISFGPISVEQAIPLELINTGPRVRAFILARQVRSASPIIQLLFYATNKIDDMMDLPGQVSPGQSDKGYICVTAHAFWKSQEIRGTCSISENGGFCLAQLRPEPTWFSPRSARSSKEHRASSQGTVVELYYQTTPSPTNQCIPQDSKQWHSPTQEEISGQQSGSILKKVGYINLLRSPPGNPMFMRLRLGGAVIIQTSSKPLKTTDTATFYVFLSSTSQVDRFILRATVHRGLSFSTARPSDTQLWDITLDPGKPDKTQIVFVTCQRKSTITAKRGLLEVLQLDFDAREQDDPAQIQTITWRLERPGNPIRDEGTMRIYMLQRDYVGIAPLIMNSNLLNTAVLNGKMVSVPVKVLGVETDGSISDITNSTRCSSTDQDTLKVSESCDYVYVNGKETRGRMRMMLNFTYSYLSAQLEVSVWMPRLPLQINMADPKLSQIKGWRVPVSGGNHRLSWDSEEDNEKKGRGCTVQYQHSQIQVLTAFMTEVSDSSASSPMHFLGPEWLVDVTRLVRYSLKVVDTSIAQLHRETVLSGRAPGVTTVQVMSPLSDLVLGERTVQVLDDKVSITDLSVQLVSGLSLSLQLSPGSNRAIAAIATTQDTMHNPKQEAVVACWLHFSDGSQAHLNLFDPSSYKLIVSSLDNRVVSIRKVPGPVMVAESEGWGLLFRAELAICEACQKSKRKSKLAVVAGNVRVKFLSSEHKRTQTEAKLTPFQGLLWRDSTTGMQENTTRDISTTSAKSRLQEAMGGALSTIRVINSIKGMIATKPDTEKFLTTVNPAKVLINISDFPSHPKQEVPIHEQDLVWTFGIFTHVEVCIYLLLGLSCLAIIIFLINCGTQNARSRGRNSFMQCQGPDEHRHHWVRLGMAVEQSSDVPITTTSNQKQKVPSIEVEGPSPAMENPTEKTATLGRRCSTLPLKTNPTLLLKSAGPLAKPARNEPLHSPTSKRNQVQFTTFTTLDIKHLAALKRNWLDFSWTNQGANQATNQGDPFSVNGAASQCVERPETEGLSEIPWPVVKPVEQGK</sequence>
<evidence type="ECO:0000259" key="9">
    <source>
        <dbReference type="Pfam" id="PF15706"/>
    </source>
</evidence>
<feature type="domain" description="Transmembrane protein family 132 fourth" evidence="10">
    <location>
        <begin position="391"/>
        <end position="488"/>
    </location>
</feature>
<keyword evidence="3 7" id="KW-0812">Transmembrane</keyword>
<feature type="compositionally biased region" description="Polar residues" evidence="6">
    <location>
        <begin position="937"/>
        <end position="947"/>
    </location>
</feature>
<evidence type="ECO:0000259" key="12">
    <source>
        <dbReference type="Pfam" id="PF23481"/>
    </source>
</evidence>
<dbReference type="Pfam" id="PF15706">
    <property type="entry name" value="TMEM132_C"/>
    <property type="match status" value="1"/>
</dbReference>
<comment type="similarity">
    <text evidence="2">Belongs to the TMEM132 family.</text>
</comment>
<dbReference type="InterPro" id="IPR055421">
    <property type="entry name" value="TMEM132_3rd"/>
</dbReference>
<feature type="domain" description="Transmembrane protein TMEM132 N-terminal" evidence="8">
    <location>
        <begin position="22"/>
        <end position="81"/>
    </location>
</feature>
<dbReference type="KEGG" id="ipu:108278583"/>
<protein>
    <submittedName>
        <fullName evidence="16">Transmembrane protein 132D</fullName>
    </submittedName>
</protein>
<dbReference type="PANTHER" id="PTHR13388">
    <property type="entry name" value="DETONATOR, ISOFORM E"/>
    <property type="match status" value="1"/>
</dbReference>
<feature type="domain" description="Transmembrane protein TMEM132 fifth" evidence="13">
    <location>
        <begin position="491"/>
        <end position="627"/>
    </location>
</feature>
<dbReference type="Pfam" id="PF23487">
    <property type="entry name" value="Ig_TMEM132_6th"/>
    <property type="match status" value="1"/>
</dbReference>
<evidence type="ECO:0000259" key="11">
    <source>
        <dbReference type="Pfam" id="PF23039"/>
    </source>
</evidence>
<keyword evidence="5 7" id="KW-0472">Membrane</keyword>
<name>A0A9F7TQF0_ICTPU</name>
<evidence type="ECO:0000313" key="15">
    <source>
        <dbReference type="Proteomes" id="UP000221080"/>
    </source>
</evidence>
<dbReference type="InterPro" id="IPR031435">
    <property type="entry name" value="TMEM132_N"/>
</dbReference>
<evidence type="ECO:0000256" key="4">
    <source>
        <dbReference type="ARBA" id="ARBA00022989"/>
    </source>
</evidence>
<evidence type="ECO:0000256" key="2">
    <source>
        <dbReference type="ARBA" id="ARBA00006166"/>
    </source>
</evidence>
<keyword evidence="15" id="KW-1185">Reference proteome</keyword>
<evidence type="ECO:0000259" key="10">
    <source>
        <dbReference type="Pfam" id="PF16070"/>
    </source>
</evidence>